<accession>A0AC61NKX4</accession>
<name>A0AC61NKX4_9BACT</name>
<organism evidence="1 2">
    <name type="scientific">Halosquirtibacter laminarini</name>
    <dbReference type="NCBI Taxonomy" id="3374600"/>
    <lineage>
        <taxon>Bacteria</taxon>
        <taxon>Pseudomonadati</taxon>
        <taxon>Bacteroidota</taxon>
        <taxon>Bacteroidia</taxon>
        <taxon>Marinilabiliales</taxon>
        <taxon>Prolixibacteraceae</taxon>
        <taxon>Halosquirtibacter</taxon>
    </lineage>
</organism>
<reference evidence="1" key="1">
    <citation type="submission" date="2021-08" db="EMBL/GenBank/DDBJ databases">
        <title>Novel anaerobic bacterium isolated from sea squirt in East Sea, Republic of Korea.</title>
        <authorList>
            <person name="Nguyen T.H."/>
            <person name="Li Z."/>
            <person name="Lee Y.-J."/>
            <person name="Ko J."/>
            <person name="Kim S.-G."/>
        </authorList>
    </citation>
    <scope>NUCLEOTIDE SEQUENCE</scope>
    <source>
        <strain evidence="1">KCTC 25031</strain>
    </source>
</reference>
<dbReference type="Proteomes" id="UP000826212">
    <property type="component" value="Chromosome"/>
</dbReference>
<protein>
    <submittedName>
        <fullName evidence="1">TolC family protein</fullName>
    </submittedName>
</protein>
<gene>
    <name evidence="1" type="ORF">K4L44_00655</name>
</gene>
<dbReference type="EMBL" id="CP081303">
    <property type="protein sequence ID" value="QZE14416.1"/>
    <property type="molecule type" value="Genomic_DNA"/>
</dbReference>
<keyword evidence="2" id="KW-1185">Reference proteome</keyword>
<evidence type="ECO:0000313" key="2">
    <source>
        <dbReference type="Proteomes" id="UP000826212"/>
    </source>
</evidence>
<sequence length="467" mass="53208">MKIITNIIGALFFSIVLLSGCKVGPDMKPPEVLMPDAYRFEYNDNDSIPDLTYWKVFKDPVLLRYINNAIDNNQDLGIAMNRIEESRLALGISKTLQLPSIKFLGQAGYGTISPNNTIIPSENDQYVLAPQLSWELDIWGKYRRNKESAVASFTQTNYGYRAVMLSLVTQVANTYFTILDYKNRYKIALSTYKSREESYSIIKDRFDRGYTALLDVNQAEIQMNFAYTQMIRYQRLIGNSEISLSILMGEMPHKIETESTLYERELPFYVPVGMPSDLLLRRPDILKDYYNIVRLNADVGVAVAQRFPSLSLTATGGLVNDDATNFFTSNSLQWSVYGILAGPIFNFGRNKKRVEIARTKVKAAVLQYERTVIRSVGEIDNTLLEIDTYRKEIEATQSMLAAAGSAYTLSKARYAQGVVSYLEVLDSEKTYFRVQMNLSRLYRQRIISFVKLYKGLGGGWIEMEISK</sequence>
<evidence type="ECO:0000313" key="1">
    <source>
        <dbReference type="EMBL" id="QZE14416.1"/>
    </source>
</evidence>
<proteinExistence type="predicted"/>